<comment type="subcellular location">
    <subcellularLocation>
        <location evidence="1">Cell membrane</location>
        <topology evidence="1">Peripheral membrane protein</topology>
        <orientation evidence="1">Cytoplasmic side</orientation>
    </subcellularLocation>
</comment>
<gene>
    <name evidence="7" type="ORF">GXW71_26770</name>
</gene>
<accession>A0ABS5F614</accession>
<name>A0ABS5F614_9PROT</name>
<evidence type="ECO:0000256" key="5">
    <source>
        <dbReference type="ARBA" id="ARBA00023136"/>
    </source>
</evidence>
<dbReference type="PANTHER" id="PTHR43134">
    <property type="entry name" value="SIGNAL RECOGNITION PARTICLE RECEPTOR SUBUNIT ALPHA"/>
    <property type="match status" value="1"/>
</dbReference>
<comment type="caution">
    <text evidence="7">The sequence shown here is derived from an EMBL/GenBank/DDBJ whole genome shotgun (WGS) entry which is preliminary data.</text>
</comment>
<comment type="similarity">
    <text evidence="2">Belongs to the GTP-binding SRP family.</text>
</comment>
<proteinExistence type="inferred from homology"/>
<dbReference type="SMART" id="SM00962">
    <property type="entry name" value="SRP54"/>
    <property type="match status" value="1"/>
</dbReference>
<keyword evidence="8" id="KW-1185">Reference proteome</keyword>
<evidence type="ECO:0000256" key="2">
    <source>
        <dbReference type="ARBA" id="ARBA00008531"/>
    </source>
</evidence>
<feature type="domain" description="SRP54-type proteins GTP-binding" evidence="6">
    <location>
        <begin position="101"/>
        <end position="290"/>
    </location>
</feature>
<dbReference type="Proteomes" id="UP001196870">
    <property type="component" value="Unassembled WGS sequence"/>
</dbReference>
<dbReference type="Pfam" id="PF00448">
    <property type="entry name" value="SRP54"/>
    <property type="match status" value="1"/>
</dbReference>
<dbReference type="InterPro" id="IPR000897">
    <property type="entry name" value="SRP54_GTPase_dom"/>
</dbReference>
<dbReference type="InterPro" id="IPR027417">
    <property type="entry name" value="P-loop_NTPase"/>
</dbReference>
<evidence type="ECO:0000313" key="8">
    <source>
        <dbReference type="Proteomes" id="UP001196870"/>
    </source>
</evidence>
<dbReference type="SUPFAM" id="SSF52540">
    <property type="entry name" value="P-loop containing nucleoside triphosphate hydrolases"/>
    <property type="match status" value="1"/>
</dbReference>
<evidence type="ECO:0000259" key="6">
    <source>
        <dbReference type="SMART" id="SM00962"/>
    </source>
</evidence>
<organism evidence="7 8">
    <name type="scientific">Plastoroseomonas hellenica</name>
    <dbReference type="NCBI Taxonomy" id="2687306"/>
    <lineage>
        <taxon>Bacteria</taxon>
        <taxon>Pseudomonadati</taxon>
        <taxon>Pseudomonadota</taxon>
        <taxon>Alphaproteobacteria</taxon>
        <taxon>Acetobacterales</taxon>
        <taxon>Acetobacteraceae</taxon>
        <taxon>Plastoroseomonas</taxon>
    </lineage>
</organism>
<dbReference type="Gene3D" id="3.40.50.300">
    <property type="entry name" value="P-loop containing nucleotide triphosphate hydrolases"/>
    <property type="match status" value="1"/>
</dbReference>
<keyword evidence="5" id="KW-0472">Membrane</keyword>
<dbReference type="PANTHER" id="PTHR43134:SF3">
    <property type="entry name" value="FLAGELLAR BIOSYNTHESIS PROTEIN FLHF"/>
    <property type="match status" value="1"/>
</dbReference>
<evidence type="ECO:0000313" key="7">
    <source>
        <dbReference type="EMBL" id="MBR0667987.1"/>
    </source>
</evidence>
<keyword evidence="3" id="KW-0547">Nucleotide-binding</keyword>
<evidence type="ECO:0000256" key="3">
    <source>
        <dbReference type="ARBA" id="ARBA00022741"/>
    </source>
</evidence>
<sequence length="300" mass="30436">MRLKLFRAPAINEAMAEIRATLGADAIILSTRRIAGGVEVTVALEPEEPLLILPDAPQAMAPQGPLGFHNPPGWLAQRLTGGPLEEQLARALVFAPLPDGIRPILLAGPPGAGKTLTCAKLATRMAMAGHPPLVATADGQRAGAAEQLAAFTRLLGLPLAVAPTPATLAKALARRVEGQPVLIDTAGCDPLDPVQAVALKRLAQVAEAEIVAVLPAGMDAAEAADLARAFAALGARHLIPTRLDVARRLGGVLAAAAAGPLALAEAGTGPDVVGGLMPLDPNSLAEALRAGPRRAAPEAA</sequence>
<keyword evidence="4" id="KW-0342">GTP-binding</keyword>
<evidence type="ECO:0000256" key="1">
    <source>
        <dbReference type="ARBA" id="ARBA00004413"/>
    </source>
</evidence>
<dbReference type="RefSeq" id="WP_211855762.1">
    <property type="nucleotide sequence ID" value="NZ_JAAGBB010000045.1"/>
</dbReference>
<evidence type="ECO:0000256" key="4">
    <source>
        <dbReference type="ARBA" id="ARBA00023134"/>
    </source>
</evidence>
<protein>
    <recommendedName>
        <fullName evidence="6">SRP54-type proteins GTP-binding domain-containing protein</fullName>
    </recommendedName>
</protein>
<dbReference type="EMBL" id="JAAGBB010000045">
    <property type="protein sequence ID" value="MBR0667987.1"/>
    <property type="molecule type" value="Genomic_DNA"/>
</dbReference>
<reference evidence="8" key="1">
    <citation type="journal article" date="2021" name="Syst. Appl. Microbiol.">
        <title>Roseomonas hellenica sp. nov., isolated from roots of wild-growing Alkanna tinctoria.</title>
        <authorList>
            <person name="Rat A."/>
            <person name="Naranjo H.D."/>
            <person name="Lebbe L."/>
            <person name="Cnockaert M."/>
            <person name="Krigas N."/>
            <person name="Grigoriadou K."/>
            <person name="Maloupa E."/>
            <person name="Willems A."/>
        </authorList>
    </citation>
    <scope>NUCLEOTIDE SEQUENCE [LARGE SCALE GENOMIC DNA]</scope>
    <source>
        <strain evidence="8">LMG 31523</strain>
    </source>
</reference>